<feature type="compositionally biased region" description="Basic residues" evidence="1">
    <location>
        <begin position="46"/>
        <end position="57"/>
    </location>
</feature>
<name>A0A9P5X5R5_9AGAR</name>
<evidence type="ECO:0000256" key="1">
    <source>
        <dbReference type="SAM" id="MobiDB-lite"/>
    </source>
</evidence>
<feature type="non-terminal residue" evidence="2">
    <location>
        <position position="1"/>
    </location>
</feature>
<feature type="compositionally biased region" description="Low complexity" evidence="1">
    <location>
        <begin position="1"/>
        <end position="21"/>
    </location>
</feature>
<organism evidence="2 3">
    <name type="scientific">Macrolepiota fuliginosa MF-IS2</name>
    <dbReference type="NCBI Taxonomy" id="1400762"/>
    <lineage>
        <taxon>Eukaryota</taxon>
        <taxon>Fungi</taxon>
        <taxon>Dikarya</taxon>
        <taxon>Basidiomycota</taxon>
        <taxon>Agaricomycotina</taxon>
        <taxon>Agaricomycetes</taxon>
        <taxon>Agaricomycetidae</taxon>
        <taxon>Agaricales</taxon>
        <taxon>Agaricineae</taxon>
        <taxon>Agaricaceae</taxon>
        <taxon>Macrolepiota</taxon>
    </lineage>
</organism>
<proteinExistence type="predicted"/>
<accession>A0A9P5X5R5</accession>
<dbReference type="EMBL" id="MU151307">
    <property type="protein sequence ID" value="KAF9445338.1"/>
    <property type="molecule type" value="Genomic_DNA"/>
</dbReference>
<gene>
    <name evidence="2" type="ORF">P691DRAFT_785322</name>
</gene>
<dbReference type="AlphaFoldDB" id="A0A9P5X5R5"/>
<protein>
    <submittedName>
        <fullName evidence="2">Uncharacterized protein</fullName>
    </submittedName>
</protein>
<feature type="region of interest" description="Disordered" evidence="1">
    <location>
        <begin position="1"/>
        <end position="75"/>
    </location>
</feature>
<dbReference type="Proteomes" id="UP000807342">
    <property type="component" value="Unassembled WGS sequence"/>
</dbReference>
<evidence type="ECO:0000313" key="2">
    <source>
        <dbReference type="EMBL" id="KAF9445338.1"/>
    </source>
</evidence>
<sequence>SASGSASGSGSVSGGSSSSLASDEEGEDEEGKKVPGPRDPSDKSKTKAKPRAKSRPKSKAEVEGDLQTLPTPTSMAASLVSEPVVAKVEEIKSRPNTVNFQTAGAVVVLAVAAAAVFWKTLVCGEENAKIGLGKRCMILQDAYTPHKPK</sequence>
<keyword evidence="3" id="KW-1185">Reference proteome</keyword>
<comment type="caution">
    <text evidence="2">The sequence shown here is derived from an EMBL/GenBank/DDBJ whole genome shotgun (WGS) entry which is preliminary data.</text>
</comment>
<evidence type="ECO:0000313" key="3">
    <source>
        <dbReference type="Proteomes" id="UP000807342"/>
    </source>
</evidence>
<reference evidence="2" key="1">
    <citation type="submission" date="2020-11" db="EMBL/GenBank/DDBJ databases">
        <authorList>
            <consortium name="DOE Joint Genome Institute"/>
            <person name="Ahrendt S."/>
            <person name="Riley R."/>
            <person name="Andreopoulos W."/>
            <person name="Labutti K."/>
            <person name="Pangilinan J."/>
            <person name="Ruiz-Duenas F.J."/>
            <person name="Barrasa J.M."/>
            <person name="Sanchez-Garcia M."/>
            <person name="Camarero S."/>
            <person name="Miyauchi S."/>
            <person name="Serrano A."/>
            <person name="Linde D."/>
            <person name="Babiker R."/>
            <person name="Drula E."/>
            <person name="Ayuso-Fernandez I."/>
            <person name="Pacheco R."/>
            <person name="Padilla G."/>
            <person name="Ferreira P."/>
            <person name="Barriuso J."/>
            <person name="Kellner H."/>
            <person name="Castanera R."/>
            <person name="Alfaro M."/>
            <person name="Ramirez L."/>
            <person name="Pisabarro A.G."/>
            <person name="Kuo A."/>
            <person name="Tritt A."/>
            <person name="Lipzen A."/>
            <person name="He G."/>
            <person name="Yan M."/>
            <person name="Ng V."/>
            <person name="Cullen D."/>
            <person name="Martin F."/>
            <person name="Rosso M.-N."/>
            <person name="Henrissat B."/>
            <person name="Hibbett D."/>
            <person name="Martinez A.T."/>
            <person name="Grigoriev I.V."/>
        </authorList>
    </citation>
    <scope>NUCLEOTIDE SEQUENCE</scope>
    <source>
        <strain evidence="2">MF-IS2</strain>
    </source>
</reference>